<feature type="domain" description="Putative regulatory protein FmdB zinc ribbon" evidence="2">
    <location>
        <begin position="1"/>
        <end position="41"/>
    </location>
</feature>
<dbReference type="PANTHER" id="PTHR34404">
    <property type="entry name" value="REGULATORY PROTEIN, FMDB FAMILY"/>
    <property type="match status" value="1"/>
</dbReference>
<evidence type="ECO:0000259" key="2">
    <source>
        <dbReference type="SMART" id="SM00834"/>
    </source>
</evidence>
<feature type="region of interest" description="Disordered" evidence="1">
    <location>
        <begin position="59"/>
        <end position="107"/>
    </location>
</feature>
<keyword evidence="4" id="KW-1185">Reference proteome</keyword>
<dbReference type="NCBIfam" id="TIGR02605">
    <property type="entry name" value="CxxC_CxxC_SSSS"/>
    <property type="match status" value="1"/>
</dbReference>
<sequence>MPIYEYECEQCKTRVELIQRLSDPPLEICSSCGGKVHKMVSSPAGLLFKGSGWYITDYAKKNGKSGDAPSAPKGEGKSDSSSGSTKGETTPKESPSKPPPPSSNQTP</sequence>
<dbReference type="RefSeq" id="WP_168059348.1">
    <property type="nucleotide sequence ID" value="NZ_VTOW01000002.1"/>
</dbReference>
<reference evidence="3 4" key="1">
    <citation type="journal article" date="2020" name="Nature">
        <title>Bacterial chemolithoautotrophy via manganese oxidation.</title>
        <authorList>
            <person name="Yu H."/>
            <person name="Leadbetter J.R."/>
        </authorList>
    </citation>
    <scope>NUCLEOTIDE SEQUENCE [LARGE SCALE GENOMIC DNA]</scope>
    <source>
        <strain evidence="3 4">Mn-1</strain>
    </source>
</reference>
<protein>
    <submittedName>
        <fullName evidence="3">Zinc ribbon domain-containing protein</fullName>
    </submittedName>
</protein>
<comment type="caution">
    <text evidence="3">The sequence shown here is derived from an EMBL/GenBank/DDBJ whole genome shotgun (WGS) entry which is preliminary data.</text>
</comment>
<evidence type="ECO:0000313" key="4">
    <source>
        <dbReference type="Proteomes" id="UP000534783"/>
    </source>
</evidence>
<dbReference type="EMBL" id="VTOW01000002">
    <property type="protein sequence ID" value="NKE71004.1"/>
    <property type="molecule type" value="Genomic_DNA"/>
</dbReference>
<name>A0A7X6IB36_9BACT</name>
<accession>A0A7X6IB36</accession>
<dbReference type="SMART" id="SM00834">
    <property type="entry name" value="CxxC_CXXC_SSSS"/>
    <property type="match status" value="1"/>
</dbReference>
<evidence type="ECO:0000313" key="3">
    <source>
        <dbReference type="EMBL" id="NKE71004.1"/>
    </source>
</evidence>
<gene>
    <name evidence="3" type="ORF">MNODULE_09665</name>
</gene>
<dbReference type="PANTHER" id="PTHR34404:SF2">
    <property type="entry name" value="CONSERVED SERINE RICH PROTEIN"/>
    <property type="match status" value="1"/>
</dbReference>
<dbReference type="Proteomes" id="UP000534783">
    <property type="component" value="Unassembled WGS sequence"/>
</dbReference>
<organism evidence="3 4">
    <name type="scientific">Candidatus Manganitrophus noduliformans</name>
    <dbReference type="NCBI Taxonomy" id="2606439"/>
    <lineage>
        <taxon>Bacteria</taxon>
        <taxon>Pseudomonadati</taxon>
        <taxon>Nitrospirota</taxon>
        <taxon>Nitrospiria</taxon>
        <taxon>Candidatus Troglogloeales</taxon>
        <taxon>Candidatus Manganitrophaceae</taxon>
        <taxon>Candidatus Manganitrophus</taxon>
    </lineage>
</organism>
<feature type="compositionally biased region" description="Pro residues" evidence="1">
    <location>
        <begin position="96"/>
        <end position="107"/>
    </location>
</feature>
<evidence type="ECO:0000256" key="1">
    <source>
        <dbReference type="SAM" id="MobiDB-lite"/>
    </source>
</evidence>
<dbReference type="Pfam" id="PF09723">
    <property type="entry name" value="Zn_ribbon_8"/>
    <property type="match status" value="1"/>
</dbReference>
<dbReference type="AlphaFoldDB" id="A0A7X6IB36"/>
<feature type="compositionally biased region" description="Low complexity" evidence="1">
    <location>
        <begin position="79"/>
        <end position="88"/>
    </location>
</feature>
<dbReference type="InterPro" id="IPR013429">
    <property type="entry name" value="Regulatory_FmdB_Zinc_ribbon"/>
</dbReference>
<proteinExistence type="predicted"/>